<dbReference type="Proteomes" id="UP001652582">
    <property type="component" value="Chromosome 9"/>
</dbReference>
<sequence>MSTWAQHFAEASTWQLKHQLAFWKARAISLQYENTMLHEVIRNNHLAVPTTSEVNREAESDSQGSDSESEEHEHETERNNIDYTENDSDNVEDENNEFEVSEEFIQFLTANAKYKEDARRERERLKAKSEAESKPVPKMQESVEDKISRSKELYGDKYKRIMALEMYLMSNFQNEADRNKATYWPNIPFNFNVS</sequence>
<dbReference type="OrthoDB" id="5989213at2759"/>
<dbReference type="KEGG" id="bany:112058508"/>
<proteinExistence type="predicted"/>
<protein>
    <submittedName>
        <fullName evidence="3">Gem-associated protein 8-like</fullName>
    </submittedName>
</protein>
<evidence type="ECO:0000313" key="3">
    <source>
        <dbReference type="RefSeq" id="XP_023955159.2"/>
    </source>
</evidence>
<evidence type="ECO:0000313" key="2">
    <source>
        <dbReference type="Proteomes" id="UP001652582"/>
    </source>
</evidence>
<feature type="compositionally biased region" description="Acidic residues" evidence="1">
    <location>
        <begin position="84"/>
        <end position="97"/>
    </location>
</feature>
<dbReference type="GO" id="GO:0000387">
    <property type="term" value="P:spliceosomal snRNP assembly"/>
    <property type="evidence" value="ECO:0007669"/>
    <property type="project" value="InterPro"/>
</dbReference>
<organism evidence="2 3">
    <name type="scientific">Bicyclus anynana</name>
    <name type="common">Squinting bush brown butterfly</name>
    <dbReference type="NCBI Taxonomy" id="110368"/>
    <lineage>
        <taxon>Eukaryota</taxon>
        <taxon>Metazoa</taxon>
        <taxon>Ecdysozoa</taxon>
        <taxon>Arthropoda</taxon>
        <taxon>Hexapoda</taxon>
        <taxon>Insecta</taxon>
        <taxon>Pterygota</taxon>
        <taxon>Neoptera</taxon>
        <taxon>Endopterygota</taxon>
        <taxon>Lepidoptera</taxon>
        <taxon>Glossata</taxon>
        <taxon>Ditrysia</taxon>
        <taxon>Papilionoidea</taxon>
        <taxon>Nymphalidae</taxon>
        <taxon>Satyrinae</taxon>
        <taxon>Satyrini</taxon>
        <taxon>Mycalesina</taxon>
        <taxon>Bicyclus</taxon>
    </lineage>
</organism>
<accession>A0A6J1PBM2</accession>
<dbReference type="GO" id="GO:0032797">
    <property type="term" value="C:SMN complex"/>
    <property type="evidence" value="ECO:0007669"/>
    <property type="project" value="InterPro"/>
</dbReference>
<evidence type="ECO:0000256" key="1">
    <source>
        <dbReference type="SAM" id="MobiDB-lite"/>
    </source>
</evidence>
<dbReference type="GeneID" id="112058508"/>
<feature type="compositionally biased region" description="Basic and acidic residues" evidence="1">
    <location>
        <begin position="71"/>
        <end position="80"/>
    </location>
</feature>
<keyword evidence="2" id="KW-1185">Reference proteome</keyword>
<dbReference type="RefSeq" id="XP_023955159.2">
    <property type="nucleotide sequence ID" value="XM_024099391.2"/>
</dbReference>
<gene>
    <name evidence="3" type="primary">LOC112058508</name>
</gene>
<reference evidence="3" key="1">
    <citation type="submission" date="2025-08" db="UniProtKB">
        <authorList>
            <consortium name="RefSeq"/>
        </authorList>
    </citation>
    <scope>IDENTIFICATION</scope>
</reference>
<dbReference type="PANTHER" id="PTHR16238">
    <property type="entry name" value="GEM-ASSOCIATED PROTEIN 8"/>
    <property type="match status" value="1"/>
</dbReference>
<dbReference type="PANTHER" id="PTHR16238:SF7">
    <property type="entry name" value="GEM-ASSOCIATED PROTEIN 8"/>
    <property type="match status" value="1"/>
</dbReference>
<dbReference type="AlphaFoldDB" id="A0A6J1PBM2"/>
<dbReference type="InterPro" id="IPR034754">
    <property type="entry name" value="GEMIN8"/>
</dbReference>
<feature type="region of interest" description="Disordered" evidence="1">
    <location>
        <begin position="119"/>
        <end position="144"/>
    </location>
</feature>
<feature type="region of interest" description="Disordered" evidence="1">
    <location>
        <begin position="48"/>
        <end position="97"/>
    </location>
</feature>
<name>A0A6J1PBM2_BICAN</name>